<dbReference type="InterPro" id="IPR013244">
    <property type="entry name" value="Sec39_domain"/>
</dbReference>
<dbReference type="OrthoDB" id="19988at2759"/>
<keyword evidence="4" id="KW-0653">Protein transport</keyword>
<feature type="domain" description="Sec39" evidence="6">
    <location>
        <begin position="1026"/>
        <end position="1277"/>
    </location>
</feature>
<evidence type="ECO:0000256" key="3">
    <source>
        <dbReference type="ARBA" id="ARBA00022824"/>
    </source>
</evidence>
<proteinExistence type="predicted"/>
<feature type="region of interest" description="Disordered" evidence="5">
    <location>
        <begin position="1828"/>
        <end position="1880"/>
    </location>
</feature>
<feature type="region of interest" description="Disordered" evidence="5">
    <location>
        <begin position="442"/>
        <end position="469"/>
    </location>
</feature>
<keyword evidence="9" id="KW-1185">Reference proteome</keyword>
<dbReference type="Pfam" id="PF15492">
    <property type="entry name" value="Nbas_N"/>
    <property type="match status" value="1"/>
</dbReference>
<evidence type="ECO:0000256" key="2">
    <source>
        <dbReference type="ARBA" id="ARBA00022448"/>
    </source>
</evidence>
<dbReference type="InterPro" id="IPR036322">
    <property type="entry name" value="WD40_repeat_dom_sf"/>
</dbReference>
<evidence type="ECO:0008006" key="10">
    <source>
        <dbReference type="Google" id="ProtNLM"/>
    </source>
</evidence>
<dbReference type="Pfam" id="PF08314">
    <property type="entry name" value="Sec39"/>
    <property type="match status" value="2"/>
</dbReference>
<keyword evidence="2" id="KW-0813">Transport</keyword>
<evidence type="ECO:0000256" key="5">
    <source>
        <dbReference type="SAM" id="MobiDB-lite"/>
    </source>
</evidence>
<dbReference type="GO" id="GO:0006890">
    <property type="term" value="P:retrograde vesicle-mediated transport, Golgi to endoplasmic reticulum"/>
    <property type="evidence" value="ECO:0007669"/>
    <property type="project" value="InterPro"/>
</dbReference>
<sequence length="2103" mass="244718">MDNNLENSDNNESILYELVEYLVKIQEPELIKCKNDSAILSTTGTIKNALRYLNNRYSLPESISQQISLTLPWKFTTGDNGRLLGILQDNYIDIRRSKDEYTTTIGKASIPKDAFPQWRKLSCSPDGTIIVLASSNGYLSFYNSLGNNTYNISPKTISQNPDILEAGDAISSIMFKNDISTINNDNNKWTYELLLVTYSGLLKSYFISTNEYKKNYEFSFGNFYRQGVNAFVYDKKHNIYIVAGNSITKSLSSSPAANNGLTSWRPLNDEPFFKLSFAFDDDSIKNKPSLWNLIPVFNTPPEPIIFRISISPNYNNLVCLHTDGTISLWYLPSLKLYKKWKLHEQPNYNIHNSIDNKKKIKKFPTGLSEFHPIDIGWWSDYAIIITRYCGTVTVCSMNNLTNLLGNNPEFLYGQPQISEFNIGKGFLCLDCETIINSKKRNNTKSNNSADLSDSDKDNDDVDDNDDEDDDDLEKITLINYTTNLVNNILYSMTDIEKFQPKRKKLKILQRTYRLLGLKSTTPEELYTRKINIEKYEEALELASSYNLDKDLVYQTQWRKSDFSINSIKNHLSKVSKRSWVLSECIIRVPDTLDAARELLNFGLKGANFETFMAIADSDDGKFVIDDDEDADTNEINKELDETSKNLIQMQKINKILRTIDLKNLSQSQKELINYRKKLLNHLDKLKTYEIIIDNIKNYNKINYQEFRSLSIVENAIKFSKNCNYSAVEILFTYHGTSLMPHWLGIISCFPETLSPLEYSKLLPKCDDDGQLYLLNQRELRPMDWSEKCEFNDIIEEPNDDGSDVIYEAEPGLSSYKNTELTMDLLRKWYKSRAYQIERDCSIVENSLELIKIGKSHKITELEYLLVELETLDDLVYKLYLDNMSLVQLEKLHDLDKIKLLMSTSEDEKTFINGIKNYIIPFIERKKKYLGGKLDNKLLPNYLIMLSQCNLNLPALFFKQLTNDIELIDYIDDIMAVGLNCIYSCTNHDCYDKAKEIFESIPKPLGSKDIGGTMSPMEELEKELDCLKILNKYHVKSTLKFINENKNEAEQIKLILNDMANYLKEQFELSENQDSWNELLNDMLDIQSFIFKTIDIDTCFEIYLWTKLSSGIKLNIQSCKTLIETKKNEKSLLKVSYNKAVDLILEATREYFDTCKNSNDVNMELAKNCLHLIDDDNLLIKKEYDLINSLQILEEFNINILPLHVRLCPDKIKLIENCLNNSINGYKKINKILKLAEYLNIDSKNKRLREGKILQLIANKSFENNDFGICSDICKQLIDNCYYSAWSIIQKLGYSNDYTDLSFRQKCLWFAITYGPNNILEDSLRQMHLIEIQLLNKNIDNWITIHDEDNKDNDKDDDDDDGEDEDDDFTDAITTPQIETTNAFVPNIIEQSTDIVKNSANIFKNSTIGIFKNVSNHNFWIKKLNLNTNNIWENSYEVEDNVSQEKLRGNVQSFPYFYQSIYDNCLTSRIDTKYTKYSMPDIDNTKLKICQTLLRVTILNETACYGYEINDIDHLFVQLSGHIMPDDWTLGLSYLLNIKNQRIDNANQVFQSLLNTELYLQTAIYYFSLELFKKLNLKKIKNLLYCNPNDLMENMKIKIQENKNGEIEKALNYWHEKLDNLNKDHQVEKVDKGLEQEIEFDKDKQVDEIIDDENIFKNDKIIEEIVDDTKVEGWDDQEFDIDDDAQSEKEKRHELNIKEDIIDDDDDDDVESVNHVKQEEINQIKNVEMVQEDELVNYKNMIDQKKQEEQIEEGWDNEFDIEDELLNEESEIKHVSENTEKIDDGWDHEFEIEDEKIDATDNVILNQEDNTNSLSSLYESKVFKMTTTSADAEENSGWNDNWDDFSDHSESTENKNITQLERPVDSQQSENAEDEKMPINDDIKTEKERFNIIKNLISKIKTKNDYIKIKNTIKKWPVFVDPAFTSVDQHPAFGLIESVNLFFTNKTNSNYEELILQEYKEILHQQAIPSKLLEEFIKYFDVKCTNEDKIYLRLLTTNSSLYEEAINMIKNQNQINYSLPILEEIFFKNLTSSFSPHHEIYNKIIAEMFLNHSLPEIEQNIKLLINKLIEQKNIPIAIALWNQLTGIPPALSTFESCLNLFNRK</sequence>
<feature type="compositionally biased region" description="Polar residues" evidence="5">
    <location>
        <begin position="1853"/>
        <end position="1869"/>
    </location>
</feature>
<evidence type="ECO:0000313" key="9">
    <source>
        <dbReference type="Proteomes" id="UP000639338"/>
    </source>
</evidence>
<feature type="domain" description="Neuroblastoma-amplified sequence N-terminal" evidence="7">
    <location>
        <begin position="73"/>
        <end position="349"/>
    </location>
</feature>
<dbReference type="PANTHER" id="PTHR15922">
    <property type="entry name" value="NEUROBLASTOMA-AMPLIFIED SEQUENCE"/>
    <property type="match status" value="1"/>
</dbReference>
<evidence type="ECO:0000256" key="1">
    <source>
        <dbReference type="ARBA" id="ARBA00004240"/>
    </source>
</evidence>
<reference evidence="8 9" key="1">
    <citation type="submission" date="2020-08" db="EMBL/GenBank/DDBJ databases">
        <title>Aphidius gifuensis genome sequencing and assembly.</title>
        <authorList>
            <person name="Du Z."/>
        </authorList>
    </citation>
    <scope>NUCLEOTIDE SEQUENCE [LARGE SCALE GENOMIC DNA]</scope>
    <source>
        <strain evidence="8">YNYX2018</strain>
        <tissue evidence="8">Adults</tissue>
    </source>
</reference>
<dbReference type="PANTHER" id="PTHR15922:SF2">
    <property type="entry name" value="NBAS SUBUNIT OF NRZ TETHERING COMPLEX"/>
    <property type="match status" value="1"/>
</dbReference>
<comment type="subcellular location">
    <subcellularLocation>
        <location evidence="1">Endoplasmic reticulum</location>
    </subcellularLocation>
</comment>
<name>A0A835CRP8_APHGI</name>
<evidence type="ECO:0000259" key="6">
    <source>
        <dbReference type="Pfam" id="PF08314"/>
    </source>
</evidence>
<dbReference type="Proteomes" id="UP000639338">
    <property type="component" value="Unassembled WGS sequence"/>
</dbReference>
<organism evidence="8 9">
    <name type="scientific">Aphidius gifuensis</name>
    <name type="common">Parasitoid wasp</name>
    <dbReference type="NCBI Taxonomy" id="684658"/>
    <lineage>
        <taxon>Eukaryota</taxon>
        <taxon>Metazoa</taxon>
        <taxon>Ecdysozoa</taxon>
        <taxon>Arthropoda</taxon>
        <taxon>Hexapoda</taxon>
        <taxon>Insecta</taxon>
        <taxon>Pterygota</taxon>
        <taxon>Neoptera</taxon>
        <taxon>Endopterygota</taxon>
        <taxon>Hymenoptera</taxon>
        <taxon>Apocrita</taxon>
        <taxon>Ichneumonoidea</taxon>
        <taxon>Braconidae</taxon>
        <taxon>Aphidiinae</taxon>
        <taxon>Aphidius</taxon>
    </lineage>
</organism>
<dbReference type="EMBL" id="JACMRX010000003">
    <property type="protein sequence ID" value="KAF7993079.1"/>
    <property type="molecule type" value="Genomic_DNA"/>
</dbReference>
<feature type="compositionally biased region" description="Acidic residues" evidence="5">
    <location>
        <begin position="1354"/>
        <end position="1369"/>
    </location>
</feature>
<dbReference type="GO" id="GO:0015031">
    <property type="term" value="P:protein transport"/>
    <property type="evidence" value="ECO:0007669"/>
    <property type="project" value="UniProtKB-KW"/>
</dbReference>
<feature type="domain" description="Sec39" evidence="6">
    <location>
        <begin position="715"/>
        <end position="932"/>
    </location>
</feature>
<protein>
    <recommendedName>
        <fullName evidence="10">Neuroblastoma-amplified sequence</fullName>
    </recommendedName>
</protein>
<feature type="compositionally biased region" description="Acidic residues" evidence="5">
    <location>
        <begin position="456"/>
        <end position="469"/>
    </location>
</feature>
<dbReference type="GO" id="GO:0070939">
    <property type="term" value="C:Dsl1/NZR complex"/>
    <property type="evidence" value="ECO:0007669"/>
    <property type="project" value="TreeGrafter"/>
</dbReference>
<gene>
    <name evidence="8" type="ORF">HCN44_005860</name>
</gene>
<dbReference type="InterPro" id="IPR029145">
    <property type="entry name" value="NBAS_N"/>
</dbReference>
<comment type="caution">
    <text evidence="8">The sequence shown here is derived from an EMBL/GenBank/DDBJ whole genome shotgun (WGS) entry which is preliminary data.</text>
</comment>
<evidence type="ECO:0000256" key="4">
    <source>
        <dbReference type="ARBA" id="ARBA00022927"/>
    </source>
</evidence>
<dbReference type="SUPFAM" id="SSF50978">
    <property type="entry name" value="WD40 repeat-like"/>
    <property type="match status" value="1"/>
</dbReference>
<evidence type="ECO:0000259" key="7">
    <source>
        <dbReference type="Pfam" id="PF15492"/>
    </source>
</evidence>
<dbReference type="GO" id="GO:0000149">
    <property type="term" value="F:SNARE binding"/>
    <property type="evidence" value="ECO:0007669"/>
    <property type="project" value="TreeGrafter"/>
</dbReference>
<accession>A0A835CRP8</accession>
<evidence type="ECO:0000313" key="8">
    <source>
        <dbReference type="EMBL" id="KAF7993079.1"/>
    </source>
</evidence>
<feature type="region of interest" description="Disordered" evidence="5">
    <location>
        <begin position="1346"/>
        <end position="1372"/>
    </location>
</feature>
<keyword evidence="3" id="KW-0256">Endoplasmic reticulum</keyword>